<accession>A0AAW2LC41</accession>
<proteinExistence type="inferred from homology"/>
<dbReference type="EMBL" id="JACGWJ010000025">
    <property type="protein sequence ID" value="KAL0316905.1"/>
    <property type="molecule type" value="Genomic_DNA"/>
</dbReference>
<dbReference type="InterPro" id="IPR023213">
    <property type="entry name" value="CAT-like_dom_sf"/>
</dbReference>
<sequence>MAGRLKWNHHTARLDLHCNSAGAGFVVASSAFCLDEIGDLDCPNPGFRQLAVQTLDYLDEDQLLCVFQVTASTSEVVLQLEKSVNHVLLDGSAVRMFLKNLASQAFQEKPLAVIPCHDRRLLAARSPPLVSFPHPEFLKPQLPVLGPPVYGSKQELEIKVFKISSSDINFLKAKAAKQAAADNAVDVRSRLNPPLPPEYCGNAVLPGYASAKCRDVEKWPLSKLVEMILEGIERMSDEYMKSAIDWLEINKGIPYGDCPLTSLSRLGLDEVVFPWGKALNLALS</sequence>
<protein>
    <submittedName>
        <fullName evidence="2">Putrescine hydroxycinnamoyltransferase 1</fullName>
    </submittedName>
</protein>
<name>A0AAW2LC41_SESRA</name>
<dbReference type="GO" id="GO:0016747">
    <property type="term" value="F:acyltransferase activity, transferring groups other than amino-acyl groups"/>
    <property type="evidence" value="ECO:0007669"/>
    <property type="project" value="TreeGrafter"/>
</dbReference>
<reference evidence="2" key="2">
    <citation type="journal article" date="2024" name="Plant">
        <title>Genomic evolution and insights into agronomic trait innovations of Sesamum species.</title>
        <authorList>
            <person name="Miao H."/>
            <person name="Wang L."/>
            <person name="Qu L."/>
            <person name="Liu H."/>
            <person name="Sun Y."/>
            <person name="Le M."/>
            <person name="Wang Q."/>
            <person name="Wei S."/>
            <person name="Zheng Y."/>
            <person name="Lin W."/>
            <person name="Duan Y."/>
            <person name="Cao H."/>
            <person name="Xiong S."/>
            <person name="Wang X."/>
            <person name="Wei L."/>
            <person name="Li C."/>
            <person name="Ma Q."/>
            <person name="Ju M."/>
            <person name="Zhao R."/>
            <person name="Li G."/>
            <person name="Mu C."/>
            <person name="Tian Q."/>
            <person name="Mei H."/>
            <person name="Zhang T."/>
            <person name="Gao T."/>
            <person name="Zhang H."/>
        </authorList>
    </citation>
    <scope>NUCLEOTIDE SEQUENCE</scope>
    <source>
        <strain evidence="2">G02</strain>
    </source>
</reference>
<dbReference type="PANTHER" id="PTHR31642:SF189">
    <property type="entry name" value="ACYLTRANSFERASE GLAUCE"/>
    <property type="match status" value="1"/>
</dbReference>
<gene>
    <name evidence="2" type="ORF">Sradi_5568700</name>
</gene>
<evidence type="ECO:0000313" key="2">
    <source>
        <dbReference type="EMBL" id="KAL0316905.1"/>
    </source>
</evidence>
<evidence type="ECO:0000256" key="1">
    <source>
        <dbReference type="ARBA" id="ARBA00009861"/>
    </source>
</evidence>
<comment type="similarity">
    <text evidence="1">Belongs to the plant acyltransferase family.</text>
</comment>
<reference evidence="2" key="1">
    <citation type="submission" date="2020-06" db="EMBL/GenBank/DDBJ databases">
        <authorList>
            <person name="Li T."/>
            <person name="Hu X."/>
            <person name="Zhang T."/>
            <person name="Song X."/>
            <person name="Zhang H."/>
            <person name="Dai N."/>
            <person name="Sheng W."/>
            <person name="Hou X."/>
            <person name="Wei L."/>
        </authorList>
    </citation>
    <scope>NUCLEOTIDE SEQUENCE</scope>
    <source>
        <strain evidence="2">G02</strain>
        <tissue evidence="2">Leaf</tissue>
    </source>
</reference>
<dbReference type="Gene3D" id="3.30.559.10">
    <property type="entry name" value="Chloramphenicol acetyltransferase-like domain"/>
    <property type="match status" value="2"/>
</dbReference>
<dbReference type="InterPro" id="IPR050317">
    <property type="entry name" value="Plant_Fungal_Acyltransferase"/>
</dbReference>
<dbReference type="Pfam" id="PF02458">
    <property type="entry name" value="Transferase"/>
    <property type="match status" value="2"/>
</dbReference>
<organism evidence="2">
    <name type="scientific">Sesamum radiatum</name>
    <name type="common">Black benniseed</name>
    <dbReference type="NCBI Taxonomy" id="300843"/>
    <lineage>
        <taxon>Eukaryota</taxon>
        <taxon>Viridiplantae</taxon>
        <taxon>Streptophyta</taxon>
        <taxon>Embryophyta</taxon>
        <taxon>Tracheophyta</taxon>
        <taxon>Spermatophyta</taxon>
        <taxon>Magnoliopsida</taxon>
        <taxon>eudicotyledons</taxon>
        <taxon>Gunneridae</taxon>
        <taxon>Pentapetalae</taxon>
        <taxon>asterids</taxon>
        <taxon>lamiids</taxon>
        <taxon>Lamiales</taxon>
        <taxon>Pedaliaceae</taxon>
        <taxon>Sesamum</taxon>
    </lineage>
</organism>
<dbReference type="AlphaFoldDB" id="A0AAW2LC41"/>
<comment type="caution">
    <text evidence="2">The sequence shown here is derived from an EMBL/GenBank/DDBJ whole genome shotgun (WGS) entry which is preliminary data.</text>
</comment>
<dbReference type="PANTHER" id="PTHR31642">
    <property type="entry name" value="TRICHOTHECENE 3-O-ACETYLTRANSFERASE"/>
    <property type="match status" value="1"/>
</dbReference>